<dbReference type="Proteomes" id="UP000276133">
    <property type="component" value="Unassembled WGS sequence"/>
</dbReference>
<gene>
    <name evidence="1" type="ORF">BpHYR1_018709</name>
</gene>
<accession>A0A3M7SYD7</accession>
<dbReference type="EMBL" id="REGN01000610">
    <property type="protein sequence ID" value="RNA40659.1"/>
    <property type="molecule type" value="Genomic_DNA"/>
</dbReference>
<dbReference type="AlphaFoldDB" id="A0A3M7SYD7"/>
<keyword evidence="2" id="KW-1185">Reference proteome</keyword>
<sequence length="121" mass="14267">MEKSLNNKKNKSNLTNFKALKKSSYKFLHYDFLYCIHSIKLYLNKQKKKIFLKQILYLSRKKNLSAKKIRVVLKKSYSKNSLPSTRYIKKLMGSSGKKVQKKNHRALASSIVDYIYARTLN</sequence>
<name>A0A3M7SYD7_BRAPC</name>
<proteinExistence type="predicted"/>
<protein>
    <submittedName>
        <fullName evidence="1">Uncharacterized protein</fullName>
    </submittedName>
</protein>
<evidence type="ECO:0000313" key="1">
    <source>
        <dbReference type="EMBL" id="RNA40659.1"/>
    </source>
</evidence>
<evidence type="ECO:0000313" key="2">
    <source>
        <dbReference type="Proteomes" id="UP000276133"/>
    </source>
</evidence>
<comment type="caution">
    <text evidence="1">The sequence shown here is derived from an EMBL/GenBank/DDBJ whole genome shotgun (WGS) entry which is preliminary data.</text>
</comment>
<reference evidence="1 2" key="1">
    <citation type="journal article" date="2018" name="Sci. Rep.">
        <title>Genomic signatures of local adaptation to the degree of environmental predictability in rotifers.</title>
        <authorList>
            <person name="Franch-Gras L."/>
            <person name="Hahn C."/>
            <person name="Garcia-Roger E.M."/>
            <person name="Carmona M.J."/>
            <person name="Serra M."/>
            <person name="Gomez A."/>
        </authorList>
    </citation>
    <scope>NUCLEOTIDE SEQUENCE [LARGE SCALE GENOMIC DNA]</scope>
    <source>
        <strain evidence="1">HYR1</strain>
    </source>
</reference>
<organism evidence="1 2">
    <name type="scientific">Brachionus plicatilis</name>
    <name type="common">Marine rotifer</name>
    <name type="synonym">Brachionus muelleri</name>
    <dbReference type="NCBI Taxonomy" id="10195"/>
    <lineage>
        <taxon>Eukaryota</taxon>
        <taxon>Metazoa</taxon>
        <taxon>Spiralia</taxon>
        <taxon>Gnathifera</taxon>
        <taxon>Rotifera</taxon>
        <taxon>Eurotatoria</taxon>
        <taxon>Monogononta</taxon>
        <taxon>Pseudotrocha</taxon>
        <taxon>Ploima</taxon>
        <taxon>Brachionidae</taxon>
        <taxon>Brachionus</taxon>
    </lineage>
</organism>